<feature type="transmembrane region" description="Helical" evidence="6">
    <location>
        <begin position="371"/>
        <end position="395"/>
    </location>
</feature>
<feature type="transmembrane region" description="Helical" evidence="6">
    <location>
        <begin position="134"/>
        <end position="155"/>
    </location>
</feature>
<dbReference type="GO" id="GO:0016020">
    <property type="term" value="C:membrane"/>
    <property type="evidence" value="ECO:0007669"/>
    <property type="project" value="UniProtKB-SubCell"/>
</dbReference>
<dbReference type="InterPro" id="IPR011701">
    <property type="entry name" value="MFS"/>
</dbReference>
<evidence type="ECO:0000256" key="2">
    <source>
        <dbReference type="ARBA" id="ARBA00022448"/>
    </source>
</evidence>
<dbReference type="WBParaSite" id="jg9805.1">
    <property type="protein sequence ID" value="jg9805.1"/>
    <property type="gene ID" value="jg9805"/>
</dbReference>
<sequence length="432" mass="47880">MQTNDFILKRIRPSWRPHVVIGAGIVIQFTYGLVYTFGNILPYLVSYFRWYIDPSQTSGSFIWLQSLMGGIPFAMLAGGYIEKRIGARRGIILASTIYTGFIALSYYTVQYSFILLLLSLELFQVLVQWLRHRIGFVSGLVTAGFGSGAFVLAPLQTKYINPDNFSADKDGYFTQVELLERVPKLFLVMACLFAVLQFVAVFFIGEPSYTEVVEQEEEESHPDQPSVNEEEPPVLSCKEAMLSGTCAVFFCSLFLNGVYVQTISGLYKAFGQTFIKDDFFLATVNSLAAASNCMSRVIWGLVADKTSYQSAMSVACAVGAALMWTLGAVKLAEQPMLFLIWVCLMYWAVGATYSLVPYAVHHSFGATHFGIVYGFVQLSLPFSGITTALCSQFLLSTIGYEMLFAVIAGTICTSFFLTSLVLQHTKYGKVVC</sequence>
<keyword evidence="7" id="KW-1185">Reference proteome</keyword>
<feature type="transmembrane region" description="Helical" evidence="6">
    <location>
        <begin position="308"/>
        <end position="329"/>
    </location>
</feature>
<proteinExistence type="predicted"/>
<feature type="transmembrane region" description="Helical" evidence="6">
    <location>
        <begin position="402"/>
        <end position="422"/>
    </location>
</feature>
<dbReference type="AlphaFoldDB" id="A0A915EVX5"/>
<dbReference type="PANTHER" id="PTHR43385:SF1">
    <property type="entry name" value="RIBOFLAVIN TRANSPORTER RIBJ"/>
    <property type="match status" value="1"/>
</dbReference>
<evidence type="ECO:0000256" key="3">
    <source>
        <dbReference type="ARBA" id="ARBA00022692"/>
    </source>
</evidence>
<accession>A0A915EVX5</accession>
<keyword evidence="3 6" id="KW-0812">Transmembrane</keyword>
<evidence type="ECO:0000313" key="8">
    <source>
        <dbReference type="WBParaSite" id="jg9805.1"/>
    </source>
</evidence>
<dbReference type="PANTHER" id="PTHR43385">
    <property type="entry name" value="RIBOFLAVIN TRANSPORTER RIBJ"/>
    <property type="match status" value="1"/>
</dbReference>
<feature type="transmembrane region" description="Helical" evidence="6">
    <location>
        <begin position="93"/>
        <end position="114"/>
    </location>
</feature>
<comment type="subcellular location">
    <subcellularLocation>
        <location evidence="1">Membrane</location>
        <topology evidence="1">Multi-pass membrane protein</topology>
    </subcellularLocation>
</comment>
<evidence type="ECO:0000313" key="7">
    <source>
        <dbReference type="Proteomes" id="UP000887574"/>
    </source>
</evidence>
<name>A0A915EVX5_9BILA</name>
<keyword evidence="5 6" id="KW-0472">Membrane</keyword>
<keyword evidence="2" id="KW-0813">Transport</keyword>
<dbReference type="SUPFAM" id="SSF103473">
    <property type="entry name" value="MFS general substrate transporter"/>
    <property type="match status" value="1"/>
</dbReference>
<dbReference type="InterPro" id="IPR036259">
    <property type="entry name" value="MFS_trans_sf"/>
</dbReference>
<reference evidence="8" key="1">
    <citation type="submission" date="2022-11" db="UniProtKB">
        <authorList>
            <consortium name="WormBaseParasite"/>
        </authorList>
    </citation>
    <scope>IDENTIFICATION</scope>
</reference>
<evidence type="ECO:0000256" key="1">
    <source>
        <dbReference type="ARBA" id="ARBA00004141"/>
    </source>
</evidence>
<dbReference type="Proteomes" id="UP000887574">
    <property type="component" value="Unplaced"/>
</dbReference>
<feature type="transmembrane region" description="Helical" evidence="6">
    <location>
        <begin position="185"/>
        <end position="205"/>
    </location>
</feature>
<protein>
    <submittedName>
        <fullName evidence="8">Major facilitator superfamily (MFS) profile domain-containing protein</fullName>
    </submittedName>
</protein>
<organism evidence="7 8">
    <name type="scientific">Ditylenchus dipsaci</name>
    <dbReference type="NCBI Taxonomy" id="166011"/>
    <lineage>
        <taxon>Eukaryota</taxon>
        <taxon>Metazoa</taxon>
        <taxon>Ecdysozoa</taxon>
        <taxon>Nematoda</taxon>
        <taxon>Chromadorea</taxon>
        <taxon>Rhabditida</taxon>
        <taxon>Tylenchina</taxon>
        <taxon>Tylenchomorpha</taxon>
        <taxon>Sphaerularioidea</taxon>
        <taxon>Anguinidae</taxon>
        <taxon>Anguininae</taxon>
        <taxon>Ditylenchus</taxon>
    </lineage>
</organism>
<feature type="transmembrane region" description="Helical" evidence="6">
    <location>
        <begin position="20"/>
        <end position="41"/>
    </location>
</feature>
<dbReference type="Pfam" id="PF07690">
    <property type="entry name" value="MFS_1"/>
    <property type="match status" value="1"/>
</dbReference>
<feature type="transmembrane region" description="Helical" evidence="6">
    <location>
        <begin position="279"/>
        <end position="302"/>
    </location>
</feature>
<feature type="transmembrane region" description="Helical" evidence="6">
    <location>
        <begin position="240"/>
        <end position="259"/>
    </location>
</feature>
<evidence type="ECO:0000256" key="4">
    <source>
        <dbReference type="ARBA" id="ARBA00022989"/>
    </source>
</evidence>
<feature type="transmembrane region" description="Helical" evidence="6">
    <location>
        <begin position="336"/>
        <end position="359"/>
    </location>
</feature>
<evidence type="ECO:0000256" key="6">
    <source>
        <dbReference type="SAM" id="Phobius"/>
    </source>
</evidence>
<dbReference type="Gene3D" id="1.20.1250.20">
    <property type="entry name" value="MFS general substrate transporter like domains"/>
    <property type="match status" value="1"/>
</dbReference>
<evidence type="ECO:0000256" key="5">
    <source>
        <dbReference type="ARBA" id="ARBA00023136"/>
    </source>
</evidence>
<dbReference type="GO" id="GO:0022857">
    <property type="term" value="F:transmembrane transporter activity"/>
    <property type="evidence" value="ECO:0007669"/>
    <property type="project" value="InterPro"/>
</dbReference>
<keyword evidence="4 6" id="KW-1133">Transmembrane helix</keyword>
<feature type="transmembrane region" description="Helical" evidence="6">
    <location>
        <begin position="61"/>
        <end position="81"/>
    </location>
</feature>
<dbReference type="InterPro" id="IPR052983">
    <property type="entry name" value="MFS_Riboflavin_Transporter"/>
</dbReference>